<evidence type="ECO:0000256" key="1">
    <source>
        <dbReference type="SAM" id="Coils"/>
    </source>
</evidence>
<dbReference type="InterPro" id="IPR041679">
    <property type="entry name" value="DNA2/NAM7-like_C"/>
</dbReference>
<dbReference type="Gene3D" id="3.10.50.30">
    <property type="entry name" value="Transcription elongation factor, GreA/GreB, C-terminal domain"/>
    <property type="match status" value="1"/>
</dbReference>
<dbReference type="PANTHER" id="PTHR10887">
    <property type="entry name" value="DNA2/NAM7 HELICASE FAMILY"/>
    <property type="match status" value="1"/>
</dbReference>
<dbReference type="Proteomes" id="UP000595857">
    <property type="component" value="Chromosome"/>
</dbReference>
<dbReference type="Pfam" id="PF18741">
    <property type="entry name" value="MTES_1575"/>
    <property type="match status" value="1"/>
</dbReference>
<dbReference type="RefSeq" id="WP_201632391.1">
    <property type="nucleotide sequence ID" value="NZ_CP068046.1"/>
</dbReference>
<feature type="coiled-coil region" evidence="1">
    <location>
        <begin position="937"/>
        <end position="964"/>
    </location>
</feature>
<keyword evidence="5" id="KW-1185">Reference proteome</keyword>
<dbReference type="InterPro" id="IPR027417">
    <property type="entry name" value="P-loop_NTPase"/>
</dbReference>
<reference evidence="4 5" key="1">
    <citation type="submission" date="2021-01" db="EMBL/GenBank/DDBJ databases">
        <title>Genome seq and assembly of Devosia sp. LEGU1.</title>
        <authorList>
            <person name="Chhetri G."/>
        </authorList>
    </citation>
    <scope>NUCLEOTIDE SEQUENCE [LARGE SCALE GENOMIC DNA]</scope>
    <source>
        <strain evidence="4 5">LEGU1</strain>
    </source>
</reference>
<dbReference type="Gene3D" id="3.40.960.10">
    <property type="entry name" value="VSR Endonuclease"/>
    <property type="match status" value="1"/>
</dbReference>
<dbReference type="EMBL" id="CP068046">
    <property type="protein sequence ID" value="QQR39010.1"/>
    <property type="molecule type" value="Genomic_DNA"/>
</dbReference>
<dbReference type="InterPro" id="IPR036953">
    <property type="entry name" value="GreA/GreB_C_sf"/>
</dbReference>
<dbReference type="Pfam" id="PF13195">
    <property type="entry name" value="DUF4011"/>
    <property type="match status" value="1"/>
</dbReference>
<feature type="domain" description="DNA2/NAM7 helicase-like C-terminal" evidence="2">
    <location>
        <begin position="1332"/>
        <end position="1528"/>
    </location>
</feature>
<dbReference type="InterPro" id="IPR047187">
    <property type="entry name" value="SF1_C_Upf1"/>
</dbReference>
<proteinExistence type="predicted"/>
<dbReference type="InterPro" id="IPR025103">
    <property type="entry name" value="DUF4011"/>
</dbReference>
<protein>
    <submittedName>
        <fullName evidence="4">DUF3320 domain-containing protein</fullName>
    </submittedName>
</protein>
<dbReference type="SUPFAM" id="SSF52540">
    <property type="entry name" value="P-loop containing nucleoside triphosphate hydrolases"/>
    <property type="match status" value="1"/>
</dbReference>
<feature type="domain" description="Restriction endonuclease type II-like" evidence="3">
    <location>
        <begin position="1575"/>
        <end position="1671"/>
    </location>
</feature>
<dbReference type="InterPro" id="IPR049468">
    <property type="entry name" value="Restrct_endonuc-II-like_dom"/>
</dbReference>
<organism evidence="4 5">
    <name type="scientific">Devosia rhizoryzae</name>
    <dbReference type="NCBI Taxonomy" id="2774137"/>
    <lineage>
        <taxon>Bacteria</taxon>
        <taxon>Pseudomonadati</taxon>
        <taxon>Pseudomonadota</taxon>
        <taxon>Alphaproteobacteria</taxon>
        <taxon>Hyphomicrobiales</taxon>
        <taxon>Devosiaceae</taxon>
        <taxon>Devosia</taxon>
    </lineage>
</organism>
<evidence type="ECO:0000313" key="4">
    <source>
        <dbReference type="EMBL" id="QQR39010.1"/>
    </source>
</evidence>
<sequence length="1999" mass="221101">MSGIDLGELVQTRIENLRPKLLDLGRRNPLISTKLTPRTSTLVRAVDTLPEIIRYSLTNQVSVRFAALPPLEDDPLDEQVPRFQDALSSARLYDEDYLQALDAVDPNAEDSADVVLKIERDLKDRVRALLNMPPRQKKTELSLQEHALINGVKPGWDLPEPDNAPEDGYSTPELQTLLLPEDLERKLNGLIEKFRSWEQETGINVLHVAFGFLEWREPNGSESSFAPLALLPVKLEKKKTKEGAEYWLRSEGDETETNFVLGEKLRREFSVELPKYTGGSIEEYFQEVAAAAPSTMFWRVRRQMVVGIFPSARMAMYVDLDTQRRSFSDNEVVASLFGGSGPGGDTPFADEHNVDDPAIEAKAPYLVLDADSSQFSTIVDVADGKNLAVEGPPGTGKSQTIVNTIANALAQGKKVLFVAEKMAALEVVKSRLEAIGLGEFLLPLQAERSSREQVVESVRARIELYDTTGPRDYDSRLDKFREVRREIGEYIEAISSQFGKTGLKVYDILGKGIATNEVLQSAPRKLQTPTFPNVEGMHVVQIESALDKAKSLAAAWHETGEVGDYWAGLECIPADRFVAMDLVRMAEDASRLFSDFASSQQSLVELGFEADLTGEPLASVHVMLEELTSISDRADPEFVCAVLDHQRTAHLQEFLAECKAARGYREGLEQAVHEPDLPSTIDALGKLAAFSSANDIASLNVEELGEEVSRLRKVLSGLLEAHGKLAEFVRYWSPASSLPIDVISRAGVMVRATDAGALALRSELTAGPVGAGLLEQLCRHGRDLQTERETLAKQLNTSTTLDAAELRTHANVLSKAGALAWVTAPFRNAKRAYLGLSQRPDFDKDEAARSLLALAKWKDDVRAFSDDIQARNVFGLQFRGIDTDFFAFELLGNFYKAVDTAFPGPAFREIRALLKTGDLDLIATIPEVSLDDRSVTFGQLDQEVANQRQQIDRLDRVITELQSLVGILKSPSSISPAALPALLEEARQSSDHLQRLDAREDMSKLLGQRFKGHRTTREVFTAELSMIDALDRATIGRDGAVAAVRQRRVAAARDAAKSAIDLELKANAALSLLVTKAGRTLAEDVSKLGTKEVALYLGEAAQDEAGIYVHSRFGVACDEMDKLGLGWVLDELDENGIPMTELPALLEAVIYRAMAMRVYDVHGSRLAKYPGKKLDELRATLARLDTEIIKLTRRQLRANIARSAKPPAGNYVGRKSDLTEMALLQNEMSKKQKFLPVRDLTRRAGRALLELKPCWMMSPLAVAQYLPRDAVFDLCIIDEASQMPPEDAVGALSRSKQAMVVGDTNQLPPTSFFRKMIEDEDLDEDETVLDESILEMANGVFRPARRLRWHYRSKHSALIQFSNQHIYDNDLIVFPSPAEGRDDLGVSLVSVNGNYKSGVNPDEAKAMIEATLRFMRQYPDRSLGLVTLNQKQRDLLLEEWAHRLEKDETATAYVEAWEEKNDGLERFFIKNLENVQGDERDVIFIGTVYGAEKAGGPVMQRFGPISGLAGRRRLNVLFSRAKQQIVTFSSMTAADIRAEESANPGAFMLKRWLEYSATGILHAGENKNMEPDSEFEVFVIKQLHSMGFVPVPQVGVAGFRIDIGIKHPSWPHGFIMGVECDGAAYHSSKSARDRDRLREQVLNGLGWKLHRIWSTDWFNDPSKEAGRLRQAVEARLEELKKKSASEASRLQDLFQAQAPSLAVARNDIEVSEIVPAAPAPAQRPAKTTPPPNAVEVGDTVQVIYLQGDRTDREVTLSKSRNAPELGIVHISEPLGMALLGAEKDDEIEVLVGGSIRLAKVGAIRKGTSASSMESTKSPDMLVSSPVAAGSAPAMQQAEQAAHRLDASTFYEASYRRVLKPYALDLIDRLGPITFRHLSEIIARAHGFQRTGPQIKQQVWASVSKDRKTSRDSNGETTFWPAGQSPVELVPFRGAKVGDQLRDWDFVPQAEKLGLAMAVISNGRGDLAGHMASHIGLSRLKQTTRVELESLLKEAKQMRQ</sequence>
<keyword evidence="1" id="KW-0175">Coiled coil</keyword>
<dbReference type="InterPro" id="IPR011335">
    <property type="entry name" value="Restrct_endonuc-II-like"/>
</dbReference>
<name>A0ABX7C8T7_9HYPH</name>
<dbReference type="InterPro" id="IPR045055">
    <property type="entry name" value="DNA2/NAM7-like"/>
</dbReference>
<dbReference type="CDD" id="cd18808">
    <property type="entry name" value="SF1_C_Upf1"/>
    <property type="match status" value="1"/>
</dbReference>
<evidence type="ECO:0000313" key="5">
    <source>
        <dbReference type="Proteomes" id="UP000595857"/>
    </source>
</evidence>
<accession>A0ABX7C8T7</accession>
<dbReference type="Pfam" id="PF13087">
    <property type="entry name" value="AAA_12"/>
    <property type="match status" value="1"/>
</dbReference>
<evidence type="ECO:0000259" key="2">
    <source>
        <dbReference type="Pfam" id="PF13087"/>
    </source>
</evidence>
<gene>
    <name evidence="4" type="ORF">JI748_14880</name>
</gene>
<dbReference type="PANTHER" id="PTHR10887:SF495">
    <property type="entry name" value="HELICASE SENATAXIN ISOFORM X1-RELATED"/>
    <property type="match status" value="1"/>
</dbReference>
<evidence type="ECO:0000259" key="3">
    <source>
        <dbReference type="Pfam" id="PF18741"/>
    </source>
</evidence>
<dbReference type="SUPFAM" id="SSF52980">
    <property type="entry name" value="Restriction endonuclease-like"/>
    <property type="match status" value="1"/>
</dbReference>
<dbReference type="Gene3D" id="3.40.50.300">
    <property type="entry name" value="P-loop containing nucleotide triphosphate hydrolases"/>
    <property type="match status" value="3"/>
</dbReference>
<feature type="coiled-coil region" evidence="1">
    <location>
        <begin position="1662"/>
        <end position="1689"/>
    </location>
</feature>